<sequence length="231" mass="25452">MEFENSDRLKMNTYLITGANRGIGLEYCRQLKERGDNVIAVCRTASDELKDLDVSIETSVDITSATDVSRLIKRLYGKTLDVLINNAAIVERISLESLDVDSLRRQFEVNAIAPLRLTRALLPNIRSGGKIIMMTSRMGSIEDNTSGGSYGYRMSKVALSMAGKSLSLDLKPRNIAVAILHPGLVKTRMTNFNASGITTEQSVKGLIARIDELNLDSSGTFWHSNGEVLPW</sequence>
<dbReference type="InterPro" id="IPR002347">
    <property type="entry name" value="SDR_fam"/>
</dbReference>
<dbReference type="CDD" id="cd05325">
    <property type="entry name" value="carb_red_sniffer_like_SDR_c"/>
    <property type="match status" value="1"/>
</dbReference>
<dbReference type="PANTHER" id="PTHR45458">
    <property type="entry name" value="SHORT-CHAIN DEHYDROGENASE/REDUCTASE SDR"/>
    <property type="match status" value="1"/>
</dbReference>
<organism evidence="1 2">
    <name type="scientific">Hyella patelloides LEGE 07179</name>
    <dbReference type="NCBI Taxonomy" id="945734"/>
    <lineage>
        <taxon>Bacteria</taxon>
        <taxon>Bacillati</taxon>
        <taxon>Cyanobacteriota</taxon>
        <taxon>Cyanophyceae</taxon>
        <taxon>Pleurocapsales</taxon>
        <taxon>Hyellaceae</taxon>
        <taxon>Hyella</taxon>
    </lineage>
</organism>
<dbReference type="PANTHER" id="PTHR45458:SF1">
    <property type="entry name" value="SHORT CHAIN DEHYDROGENASE"/>
    <property type="match status" value="1"/>
</dbReference>
<protein>
    <submittedName>
        <fullName evidence="1">Short-chain dehydrogenase/reductase family enzyme</fullName>
    </submittedName>
</protein>
<proteinExistence type="predicted"/>
<dbReference type="GO" id="GO:0016616">
    <property type="term" value="F:oxidoreductase activity, acting on the CH-OH group of donors, NAD or NADP as acceptor"/>
    <property type="evidence" value="ECO:0007669"/>
    <property type="project" value="TreeGrafter"/>
</dbReference>
<dbReference type="AlphaFoldDB" id="A0A563VNW1"/>
<dbReference type="Proteomes" id="UP000320055">
    <property type="component" value="Unassembled WGS sequence"/>
</dbReference>
<dbReference type="Gene3D" id="3.40.50.720">
    <property type="entry name" value="NAD(P)-binding Rossmann-like Domain"/>
    <property type="match status" value="1"/>
</dbReference>
<dbReference type="EMBL" id="CAACVJ010000094">
    <property type="protein sequence ID" value="VEP13113.1"/>
    <property type="molecule type" value="Genomic_DNA"/>
</dbReference>
<name>A0A563VNW1_9CYAN</name>
<dbReference type="Pfam" id="PF00106">
    <property type="entry name" value="adh_short"/>
    <property type="match status" value="1"/>
</dbReference>
<dbReference type="InterPro" id="IPR036291">
    <property type="entry name" value="NAD(P)-bd_dom_sf"/>
</dbReference>
<dbReference type="SUPFAM" id="SSF51735">
    <property type="entry name" value="NAD(P)-binding Rossmann-fold domains"/>
    <property type="match status" value="1"/>
</dbReference>
<gene>
    <name evidence="1" type="ORF">H1P_1830011</name>
</gene>
<evidence type="ECO:0000313" key="1">
    <source>
        <dbReference type="EMBL" id="VEP13113.1"/>
    </source>
</evidence>
<dbReference type="PRINTS" id="PR00081">
    <property type="entry name" value="GDHRDH"/>
</dbReference>
<reference evidence="1 2" key="1">
    <citation type="submission" date="2019-01" db="EMBL/GenBank/DDBJ databases">
        <authorList>
            <person name="Brito A."/>
        </authorList>
    </citation>
    <scope>NUCLEOTIDE SEQUENCE [LARGE SCALE GENOMIC DNA]</scope>
    <source>
        <strain evidence="1">1</strain>
    </source>
</reference>
<evidence type="ECO:0000313" key="2">
    <source>
        <dbReference type="Proteomes" id="UP000320055"/>
    </source>
</evidence>
<keyword evidence="2" id="KW-1185">Reference proteome</keyword>
<dbReference type="InterPro" id="IPR052184">
    <property type="entry name" value="SDR_enzymes"/>
</dbReference>
<accession>A0A563VNW1</accession>